<sequence length="65" mass="6827">MAQVNGVARADVIGMPLDELLAAEGYDPCRVACEADGEIVARANYHAHRIAADEQLEIVSFVGGG</sequence>
<reference evidence="2" key="1">
    <citation type="journal article" date="2013" name="Stand. Genomic Sci.">
        <title>Complete genome sequence of Coriobacterium glomerans type strain (PW2(T)) from the midgut of Pyrrhocoris apterus L. (red soldier bug).</title>
        <authorList>
            <person name="Stackebrandt E."/>
            <person name="Zeytun A."/>
            <person name="Lapidus A."/>
            <person name="Nolan M."/>
            <person name="Lucas S."/>
            <person name="Hammon N."/>
            <person name="Deshpande S."/>
            <person name="Cheng J.F."/>
            <person name="Tapia R."/>
            <person name="Goodwin L.A."/>
            <person name="Pitluck S."/>
            <person name="Liolios K."/>
            <person name="Pagani I."/>
            <person name="Ivanova N."/>
            <person name="Mavromatis K."/>
            <person name="Mikhailova N."/>
            <person name="Huntemann M."/>
            <person name="Pati A."/>
            <person name="Chen A."/>
            <person name="Palaniappan K."/>
            <person name="Chang Y.J."/>
            <person name="Land M."/>
            <person name="Hauser L."/>
            <person name="Rohde M."/>
            <person name="Pukall R."/>
            <person name="Goker M."/>
            <person name="Detter J.C."/>
            <person name="Woyke T."/>
            <person name="Bristow J."/>
            <person name="Eisen J.A."/>
            <person name="Markowitz V."/>
            <person name="Hugenholtz P."/>
            <person name="Kyrpides N.C."/>
            <person name="Klenk H.P."/>
        </authorList>
    </citation>
    <scope>NUCLEOTIDE SEQUENCE</scope>
    <source>
        <strain evidence="2">ATCC 49209 / DSM 20642 / JCM 10262 / PW2</strain>
    </source>
</reference>
<dbReference type="InterPro" id="IPR003749">
    <property type="entry name" value="ThiS/MoaD-like"/>
</dbReference>
<dbReference type="KEGG" id="cgo:Corgl_0459"/>
<evidence type="ECO:0000313" key="1">
    <source>
        <dbReference type="EMBL" id="AEB06577.1"/>
    </source>
</evidence>
<evidence type="ECO:0000313" key="2">
    <source>
        <dbReference type="Proteomes" id="UP000006851"/>
    </source>
</evidence>
<dbReference type="Pfam" id="PF02597">
    <property type="entry name" value="ThiS"/>
    <property type="match status" value="1"/>
</dbReference>
<dbReference type="Gene3D" id="3.10.20.30">
    <property type="match status" value="1"/>
</dbReference>
<dbReference type="InterPro" id="IPR012675">
    <property type="entry name" value="Beta-grasp_dom_sf"/>
</dbReference>
<dbReference type="AlphaFoldDB" id="F2N7A2"/>
<protein>
    <submittedName>
        <fullName evidence="1">Sulfur carrier protein ThiS</fullName>
    </submittedName>
</protein>
<keyword evidence="2" id="KW-1185">Reference proteome</keyword>
<proteinExistence type="predicted"/>
<dbReference type="OrthoDB" id="163636at2"/>
<dbReference type="RefSeq" id="WP_013708320.1">
    <property type="nucleotide sequence ID" value="NC_015389.1"/>
</dbReference>
<dbReference type="eggNOG" id="COG2104">
    <property type="taxonomic scope" value="Bacteria"/>
</dbReference>
<dbReference type="Proteomes" id="UP000006851">
    <property type="component" value="Chromosome"/>
</dbReference>
<dbReference type="CDD" id="cd00565">
    <property type="entry name" value="Ubl_ThiS"/>
    <property type="match status" value="1"/>
</dbReference>
<accession>F2N7A2</accession>
<dbReference type="NCBIfam" id="TIGR01683">
    <property type="entry name" value="thiS"/>
    <property type="match status" value="1"/>
</dbReference>
<dbReference type="PANTHER" id="PTHR34472:SF1">
    <property type="entry name" value="SULFUR CARRIER PROTEIN THIS"/>
    <property type="match status" value="1"/>
</dbReference>
<dbReference type="EMBL" id="CP002628">
    <property type="protein sequence ID" value="AEB06577.1"/>
    <property type="molecule type" value="Genomic_DNA"/>
</dbReference>
<name>F2N7A2_CORGP</name>
<dbReference type="HOGENOM" id="CLU_174611_3_4_11"/>
<dbReference type="InterPro" id="IPR010035">
    <property type="entry name" value="Thi_S"/>
</dbReference>
<dbReference type="SUPFAM" id="SSF54285">
    <property type="entry name" value="MoaD/ThiS"/>
    <property type="match status" value="1"/>
</dbReference>
<dbReference type="PANTHER" id="PTHR34472">
    <property type="entry name" value="SULFUR CARRIER PROTEIN THIS"/>
    <property type="match status" value="1"/>
</dbReference>
<organism evidence="1 2">
    <name type="scientific">Coriobacterium glomerans (strain ATCC 49209 / DSM 20642 / JCM 10262 / PW2)</name>
    <dbReference type="NCBI Taxonomy" id="700015"/>
    <lineage>
        <taxon>Bacteria</taxon>
        <taxon>Bacillati</taxon>
        <taxon>Actinomycetota</taxon>
        <taxon>Coriobacteriia</taxon>
        <taxon>Coriobacteriales</taxon>
        <taxon>Coriobacteriaceae</taxon>
        <taxon>Coriobacterium</taxon>
    </lineage>
</organism>
<dbReference type="InterPro" id="IPR016155">
    <property type="entry name" value="Mopterin_synth/thiamin_S_b"/>
</dbReference>
<gene>
    <name evidence="1" type="ordered locus">Corgl_0459</name>
</gene>
<dbReference type="STRING" id="700015.Corgl_0459"/>